<reference evidence="2" key="2">
    <citation type="journal article" date="2021" name="Microbiome">
        <title>Successional dynamics and alternative stable states in a saline activated sludge microbial community over 9 years.</title>
        <authorList>
            <person name="Wang Y."/>
            <person name="Ye J."/>
            <person name="Ju F."/>
            <person name="Liu L."/>
            <person name="Boyd J.A."/>
            <person name="Deng Y."/>
            <person name="Parks D.H."/>
            <person name="Jiang X."/>
            <person name="Yin X."/>
            <person name="Woodcroft B.J."/>
            <person name="Tyson G.W."/>
            <person name="Hugenholtz P."/>
            <person name="Polz M.F."/>
            <person name="Zhang T."/>
        </authorList>
    </citation>
    <scope>NUCLEOTIDE SEQUENCE</scope>
    <source>
        <strain evidence="2">HKST-UBA02</strain>
    </source>
</reference>
<proteinExistence type="predicted"/>
<evidence type="ECO:0000313" key="3">
    <source>
        <dbReference type="Proteomes" id="UP000739538"/>
    </source>
</evidence>
<reference evidence="2" key="1">
    <citation type="submission" date="2020-04" db="EMBL/GenBank/DDBJ databases">
        <authorList>
            <person name="Zhang T."/>
        </authorList>
    </citation>
    <scope>NUCLEOTIDE SEQUENCE</scope>
    <source>
        <strain evidence="2">HKST-UBA02</strain>
    </source>
</reference>
<sequence>MSSSWKLHRVFVGVRLGAWIAPVCAATVAWSAIPCDQAAKTLAGTPVPQRIATATEILQSDCQPLLPEISNAIRTRHWSDAVALLEDQRISLLDTAIAAGYGEAADIAVRVLEKGAWPDGTALNPLAGAKVVEALAPALDRYRVLLLLDVYEQVQIPEVSLSVLEALRGSKEPEALLPALDAYWNGTGDVQALASQVVAAQPETKAPAVLVRLAEALPTGPALDWAGRLGKQQGISAVSDVIGKKK</sequence>
<gene>
    <name evidence="2" type="ORF">KDA27_03875</name>
</gene>
<name>A0A956N9Y8_UNCEI</name>
<organism evidence="2 3">
    <name type="scientific">Eiseniibacteriota bacterium</name>
    <dbReference type="NCBI Taxonomy" id="2212470"/>
    <lineage>
        <taxon>Bacteria</taxon>
        <taxon>Candidatus Eiseniibacteriota</taxon>
    </lineage>
</organism>
<feature type="signal peptide" evidence="1">
    <location>
        <begin position="1"/>
        <end position="25"/>
    </location>
</feature>
<dbReference type="AlphaFoldDB" id="A0A956N9Y8"/>
<protein>
    <recommendedName>
        <fullName evidence="4">HEAT repeat domain-containing protein</fullName>
    </recommendedName>
</protein>
<evidence type="ECO:0000313" key="2">
    <source>
        <dbReference type="EMBL" id="MCA9754917.1"/>
    </source>
</evidence>
<dbReference type="EMBL" id="JAGQHS010000012">
    <property type="protein sequence ID" value="MCA9754917.1"/>
    <property type="molecule type" value="Genomic_DNA"/>
</dbReference>
<keyword evidence="1" id="KW-0732">Signal</keyword>
<feature type="chain" id="PRO_5037430870" description="HEAT repeat domain-containing protein" evidence="1">
    <location>
        <begin position="26"/>
        <end position="246"/>
    </location>
</feature>
<accession>A0A956N9Y8</accession>
<dbReference type="Proteomes" id="UP000739538">
    <property type="component" value="Unassembled WGS sequence"/>
</dbReference>
<comment type="caution">
    <text evidence="2">The sequence shown here is derived from an EMBL/GenBank/DDBJ whole genome shotgun (WGS) entry which is preliminary data.</text>
</comment>
<evidence type="ECO:0000256" key="1">
    <source>
        <dbReference type="SAM" id="SignalP"/>
    </source>
</evidence>
<evidence type="ECO:0008006" key="4">
    <source>
        <dbReference type="Google" id="ProtNLM"/>
    </source>
</evidence>